<dbReference type="OrthoDB" id="342730at2759"/>
<gene>
    <name evidence="2" type="ORF">CYY_006817</name>
</gene>
<dbReference type="AlphaFoldDB" id="A0A8J4PQ07"/>
<name>A0A8J4PQ07_9MYCE</name>
<dbReference type="Proteomes" id="UP000695562">
    <property type="component" value="Unassembled WGS sequence"/>
</dbReference>
<sequence>MLISDIPLICKCCSPPRYYQSPVLSVCDHIVCRDTVVQFGDTYVCSLCNSSSDQLDTESDRVRDIVNKIESKYLCKLHNKDIYQVCWTCNTAWCYLCENEDCKTYYSHDRNDILDSVNALNILDENIKEYMQDNSIKIQNNLDHLEQEIRNNDQIITRLRELNQYLKNRLDNHYLQSLETEFIVLENRLSSSINQLTETKQNINNYLNNFNTKKSTTQLYVQVLDWFKEKNSVFSYKIYSSTFQEYDIIDQLLNSYYQSQQHSLNPTTTPPTDQQQQFLITLNECIDIKESIDTRPLLCYPIINSYKFFNLPKHPIVDPINNSQLDLFLNSKTTPTKNNNNENDNNNDKNIDNVFHILNKDFLNNIDSYHVTRFFYYISESKFQFNYLFFVQTLDDYKNILIKLDKNFSHSPIVGDRELIDLFNRKTSNLTSVLIVYHRDFYDKYKDGLQYNNSNIKTIIISDSGFKANLPNVNIFGEHVLEPLSKEGLELLFNYLTDSIVSKDDIFYKPLMYTITKFNLKYIVENLTKEIRNKKKRQITSSIVNCKYNINTYRMLILINKLKLLLNIKSRSYRIMAPSEINPEKLIFKFPIGEMLMSLQVNFLESQTKQNNKWVPITITMMQSPKQCTDPYQLILTSEYAQIIVNNNTNGDVYNIKFDLRFKEICFNPLSKKGCINLIPLSGTFQSRSQGIQPLSLSNCFGTILHRPPPRPTQEFIHRKNYHRVVYRIEIDAIGYIFSTNNNNNQDSEKIIAIRLESGDEGINFINIEGMIHFIGNVKFIKDTDHLLIITSEYSRFANNNQLTFKSKDNQPIPDTDPSEYALIIVNKTSNSLIGAQVGFKKIIQLLFWSTIRLILGRSKRALSYVLLSHLSNILPLNLKIQYQFLHPLSLTEAMCLPPTLEILKLHCINGRICRNAIPSGEIETRNIGILPKLEDTLFGLIKLDSSLYTLKCHSTFFRSLKYYKVENVIPNSVCFLSLKWASASHQTIDLGIVPNSVETLVLKASGGMIDSLDALSDTVAYIDFGPTLTAYSFDSQRLTSLRHIKNLPWVQSTLSFPPYLESLHMTKNYYEKNFIQSFNNNSFPKNVPFINIVKK</sequence>
<organism evidence="2 3">
    <name type="scientific">Polysphondylium violaceum</name>
    <dbReference type="NCBI Taxonomy" id="133409"/>
    <lineage>
        <taxon>Eukaryota</taxon>
        <taxon>Amoebozoa</taxon>
        <taxon>Evosea</taxon>
        <taxon>Eumycetozoa</taxon>
        <taxon>Dictyostelia</taxon>
        <taxon>Dictyosteliales</taxon>
        <taxon>Dictyosteliaceae</taxon>
        <taxon>Polysphondylium</taxon>
    </lineage>
</organism>
<accession>A0A8J4PQ07</accession>
<protein>
    <submittedName>
        <fullName evidence="2">Uncharacterized protein</fullName>
    </submittedName>
</protein>
<feature type="coiled-coil region" evidence="1">
    <location>
        <begin position="128"/>
        <end position="162"/>
    </location>
</feature>
<evidence type="ECO:0000313" key="2">
    <source>
        <dbReference type="EMBL" id="KAF2071868.1"/>
    </source>
</evidence>
<reference evidence="2" key="1">
    <citation type="submission" date="2020-01" db="EMBL/GenBank/DDBJ databases">
        <title>Development of genomics and gene disruption for Polysphondylium violaceum indicates a role for the polyketide synthase stlB in stalk morphogenesis.</title>
        <authorList>
            <person name="Narita B."/>
            <person name="Kawabe Y."/>
            <person name="Kin K."/>
            <person name="Saito T."/>
            <person name="Gibbs R."/>
            <person name="Kuspa A."/>
            <person name="Muzny D."/>
            <person name="Queller D."/>
            <person name="Richards S."/>
            <person name="Strassman J."/>
            <person name="Sucgang R."/>
            <person name="Worley K."/>
            <person name="Schaap P."/>
        </authorList>
    </citation>
    <scope>NUCLEOTIDE SEQUENCE</scope>
    <source>
        <strain evidence="2">QSvi11</strain>
    </source>
</reference>
<evidence type="ECO:0000313" key="3">
    <source>
        <dbReference type="Proteomes" id="UP000695562"/>
    </source>
</evidence>
<dbReference type="EMBL" id="AJWJ01000331">
    <property type="protein sequence ID" value="KAF2071868.1"/>
    <property type="molecule type" value="Genomic_DNA"/>
</dbReference>
<proteinExistence type="predicted"/>
<comment type="caution">
    <text evidence="2">The sequence shown here is derived from an EMBL/GenBank/DDBJ whole genome shotgun (WGS) entry which is preliminary data.</text>
</comment>
<keyword evidence="3" id="KW-1185">Reference proteome</keyword>
<evidence type="ECO:0000256" key="1">
    <source>
        <dbReference type="SAM" id="Coils"/>
    </source>
</evidence>
<keyword evidence="1" id="KW-0175">Coiled coil</keyword>